<dbReference type="SUPFAM" id="SSF51735">
    <property type="entry name" value="NAD(P)-binding Rossmann-fold domains"/>
    <property type="match status" value="1"/>
</dbReference>
<dbReference type="AlphaFoldDB" id="A0A4U0WXR1"/>
<reference evidence="1 2" key="1">
    <citation type="submission" date="2017-03" db="EMBL/GenBank/DDBJ databases">
        <title>Genomes of endolithic fungi from Antarctica.</title>
        <authorList>
            <person name="Coleine C."/>
            <person name="Masonjones S."/>
            <person name="Stajich J.E."/>
        </authorList>
    </citation>
    <scope>NUCLEOTIDE SEQUENCE [LARGE SCALE GENOMIC DNA]</scope>
    <source>
        <strain evidence="1 2">CCFEE 5184</strain>
    </source>
</reference>
<evidence type="ECO:0000313" key="1">
    <source>
        <dbReference type="EMBL" id="TKA68191.1"/>
    </source>
</evidence>
<dbReference type="OrthoDB" id="1933717at2759"/>
<proteinExistence type="predicted"/>
<dbReference type="Proteomes" id="UP000309340">
    <property type="component" value="Unassembled WGS sequence"/>
</dbReference>
<dbReference type="PRINTS" id="PR00081">
    <property type="entry name" value="GDHRDH"/>
</dbReference>
<dbReference type="Pfam" id="PF13561">
    <property type="entry name" value="adh_short_C2"/>
    <property type="match status" value="1"/>
</dbReference>
<dbReference type="InterPro" id="IPR002347">
    <property type="entry name" value="SDR_fam"/>
</dbReference>
<dbReference type="STRING" id="329884.A0A4U0WXR1"/>
<dbReference type="Gene3D" id="3.40.50.720">
    <property type="entry name" value="NAD(P)-binding Rossmann-like Domain"/>
    <property type="match status" value="1"/>
</dbReference>
<name>A0A4U0WXR1_9PEZI</name>
<organism evidence="1 2">
    <name type="scientific">Friedmanniomyces simplex</name>
    <dbReference type="NCBI Taxonomy" id="329884"/>
    <lineage>
        <taxon>Eukaryota</taxon>
        <taxon>Fungi</taxon>
        <taxon>Dikarya</taxon>
        <taxon>Ascomycota</taxon>
        <taxon>Pezizomycotina</taxon>
        <taxon>Dothideomycetes</taxon>
        <taxon>Dothideomycetidae</taxon>
        <taxon>Mycosphaerellales</taxon>
        <taxon>Teratosphaeriaceae</taxon>
        <taxon>Friedmanniomyces</taxon>
    </lineage>
</organism>
<protein>
    <submittedName>
        <fullName evidence="1">Uncharacterized protein</fullName>
    </submittedName>
</protein>
<dbReference type="InterPro" id="IPR036291">
    <property type="entry name" value="NAD(P)-bd_dom_sf"/>
</dbReference>
<comment type="caution">
    <text evidence="1">The sequence shown here is derived from an EMBL/GenBank/DDBJ whole genome shotgun (WGS) entry which is preliminary data.</text>
</comment>
<accession>A0A4U0WXR1</accession>
<evidence type="ECO:0000313" key="2">
    <source>
        <dbReference type="Proteomes" id="UP000309340"/>
    </source>
</evidence>
<gene>
    <name evidence="1" type="ORF">B0A55_12568</name>
</gene>
<sequence length="250" mass="27374">MAISFAKGGASQIAIGARSKLTGVADAMKKAAKEAGRPEPRVLSLELDVADQSSVEAAAKQISTEFGKLDILVHNAGIIDEMKPIADTTPEKWWRTWEINVRGPYLISRSFIPLLLKSDRKTLVVLSSVGAHSVMPGLSAYQPGKLAATRFTEFAAAEYKDQGLVAYSVHPGNILTDIVGGGEGMDEKFKAIFTETPELSADSLVYLTNERREWLSGRYINLTWDLPELTSSPKKEEIVNEDKLKVRLVI</sequence>
<dbReference type="EMBL" id="NAJQ01000526">
    <property type="protein sequence ID" value="TKA68191.1"/>
    <property type="molecule type" value="Genomic_DNA"/>
</dbReference>
<dbReference type="CDD" id="cd05233">
    <property type="entry name" value="SDR_c"/>
    <property type="match status" value="1"/>
</dbReference>
<dbReference type="PANTHER" id="PTHR43975">
    <property type="entry name" value="ZGC:101858"/>
    <property type="match status" value="1"/>
</dbReference>
<dbReference type="PANTHER" id="PTHR43975:SF2">
    <property type="entry name" value="EG:BACR7A4.14 PROTEIN-RELATED"/>
    <property type="match status" value="1"/>
</dbReference>
<keyword evidence="2" id="KW-1185">Reference proteome</keyword>